<reference evidence="12" key="1">
    <citation type="submission" date="2020-10" db="EMBL/GenBank/DDBJ databases">
        <authorList>
            <person name="Han B."/>
            <person name="Lu T."/>
            <person name="Zhao Q."/>
            <person name="Huang X."/>
            <person name="Zhao Y."/>
        </authorList>
    </citation>
    <scope>NUCLEOTIDE SEQUENCE</scope>
</reference>
<dbReference type="GO" id="GO:1990904">
    <property type="term" value="C:ribonucleoprotein complex"/>
    <property type="evidence" value="ECO:0007669"/>
    <property type="project" value="UniProtKB-KW"/>
</dbReference>
<dbReference type="PANTHER" id="PTHR11726">
    <property type="entry name" value="60S RIBOSOMAL PROTEIN L10"/>
    <property type="match status" value="1"/>
</dbReference>
<dbReference type="Proteomes" id="UP000604825">
    <property type="component" value="Unassembled WGS sequence"/>
</dbReference>
<keyword evidence="4" id="KW-0963">Cytoplasm</keyword>
<dbReference type="NCBIfam" id="NF003239">
    <property type="entry name" value="PRK04199.1-4"/>
    <property type="match status" value="1"/>
</dbReference>
<name>A0A811SC02_9POAL</name>
<evidence type="ECO:0000256" key="4">
    <source>
        <dbReference type="ARBA" id="ARBA00022490"/>
    </source>
</evidence>
<keyword evidence="5" id="KW-0493">Microtubule</keyword>
<comment type="subunit">
    <text evidence="9">Component of the small ribosomal subunit. Mature ribosomes consist of a small (40S) and a large (60S) subunit. The 40S subunit contains about 33 different proteins and 1 molecule of RNA (18S). The 60S subunit contains about 49 different proteins and 3 molecules of RNA (25S, 5.8S and 5S).</text>
</comment>
<evidence type="ECO:0000313" key="12">
    <source>
        <dbReference type="EMBL" id="CAD6338405.1"/>
    </source>
</evidence>
<keyword evidence="8" id="KW-0687">Ribonucleoprotein</keyword>
<evidence type="ECO:0000256" key="2">
    <source>
        <dbReference type="ARBA" id="ARBA00005885"/>
    </source>
</evidence>
<comment type="subcellular location">
    <subcellularLocation>
        <location evidence="1">Cytoplasm</location>
        <location evidence="1">Cytoskeleton</location>
    </subcellularLocation>
</comment>
<keyword evidence="7" id="KW-0206">Cytoskeleton</keyword>
<dbReference type="EMBL" id="CAJGYO010000019">
    <property type="protein sequence ID" value="CAD6338405.1"/>
    <property type="molecule type" value="Genomic_DNA"/>
</dbReference>
<dbReference type="Pfam" id="PF06886">
    <property type="entry name" value="TPX2"/>
    <property type="match status" value="1"/>
</dbReference>
<evidence type="ECO:0000256" key="1">
    <source>
        <dbReference type="ARBA" id="ARBA00004245"/>
    </source>
</evidence>
<feature type="domain" description="TPX2 C-terminal" evidence="11">
    <location>
        <begin position="161"/>
        <end position="207"/>
    </location>
</feature>
<comment type="similarity">
    <text evidence="2">Belongs to the TPX2 family.</text>
</comment>
<dbReference type="GO" id="GO:0005840">
    <property type="term" value="C:ribosome"/>
    <property type="evidence" value="ECO:0007669"/>
    <property type="project" value="UniProtKB-KW"/>
</dbReference>
<dbReference type="GO" id="GO:0003735">
    <property type="term" value="F:structural constituent of ribosome"/>
    <property type="evidence" value="ECO:0007669"/>
    <property type="project" value="InterPro"/>
</dbReference>
<gene>
    <name evidence="12" type="ORF">NCGR_LOCUS62503</name>
</gene>
<dbReference type="GO" id="GO:0005874">
    <property type="term" value="C:microtubule"/>
    <property type="evidence" value="ECO:0007669"/>
    <property type="project" value="UniProtKB-KW"/>
</dbReference>
<feature type="region of interest" description="Disordered" evidence="10">
    <location>
        <begin position="193"/>
        <end position="236"/>
    </location>
</feature>
<keyword evidence="13" id="KW-1185">Reference proteome</keyword>
<feature type="region of interest" description="Disordered" evidence="10">
    <location>
        <begin position="127"/>
        <end position="178"/>
    </location>
</feature>
<dbReference type="SUPFAM" id="SSF54686">
    <property type="entry name" value="Ribosomal protein L16p/L10e"/>
    <property type="match status" value="1"/>
</dbReference>
<proteinExistence type="inferred from homology"/>
<dbReference type="Gene3D" id="3.90.1170.10">
    <property type="entry name" value="Ribosomal protein L10e/L16"/>
    <property type="match status" value="1"/>
</dbReference>
<keyword evidence="6" id="KW-0689">Ribosomal protein</keyword>
<evidence type="ECO:0000256" key="5">
    <source>
        <dbReference type="ARBA" id="ARBA00022701"/>
    </source>
</evidence>
<dbReference type="InterPro" id="IPR027329">
    <property type="entry name" value="TPX2_C"/>
</dbReference>
<evidence type="ECO:0000256" key="3">
    <source>
        <dbReference type="ARBA" id="ARBA00008931"/>
    </source>
</evidence>
<evidence type="ECO:0000256" key="6">
    <source>
        <dbReference type="ARBA" id="ARBA00022980"/>
    </source>
</evidence>
<dbReference type="OrthoDB" id="1939285at2759"/>
<dbReference type="CDD" id="cd01433">
    <property type="entry name" value="Ribosomal_L16_L10e"/>
    <property type="match status" value="1"/>
</dbReference>
<feature type="compositionally biased region" description="Low complexity" evidence="10">
    <location>
        <begin position="130"/>
        <end position="140"/>
    </location>
</feature>
<evidence type="ECO:0000256" key="8">
    <source>
        <dbReference type="ARBA" id="ARBA00023274"/>
    </source>
</evidence>
<comment type="caution">
    <text evidence="12">The sequence shown here is derived from an EMBL/GenBank/DDBJ whole genome shotgun (WGS) entry which is preliminary data.</text>
</comment>
<dbReference type="InterPro" id="IPR036920">
    <property type="entry name" value="Ribosomal_uL16_sf"/>
</dbReference>
<accession>A0A811SC02</accession>
<dbReference type="AlphaFoldDB" id="A0A811SC02"/>
<organism evidence="12 13">
    <name type="scientific">Miscanthus lutarioriparius</name>
    <dbReference type="NCBI Taxonomy" id="422564"/>
    <lineage>
        <taxon>Eukaryota</taxon>
        <taxon>Viridiplantae</taxon>
        <taxon>Streptophyta</taxon>
        <taxon>Embryophyta</taxon>
        <taxon>Tracheophyta</taxon>
        <taxon>Spermatophyta</taxon>
        <taxon>Magnoliopsida</taxon>
        <taxon>Liliopsida</taxon>
        <taxon>Poales</taxon>
        <taxon>Poaceae</taxon>
        <taxon>PACMAD clade</taxon>
        <taxon>Panicoideae</taxon>
        <taxon>Andropogonodae</taxon>
        <taxon>Andropogoneae</taxon>
        <taxon>Saccharinae</taxon>
        <taxon>Miscanthus</taxon>
    </lineage>
</organism>
<comment type="similarity">
    <text evidence="3">Belongs to the universal ribosomal protein uL16 family.</text>
</comment>
<feature type="compositionally biased region" description="Basic and acidic residues" evidence="10">
    <location>
        <begin position="162"/>
        <end position="178"/>
    </location>
</feature>
<dbReference type="InterPro" id="IPR047873">
    <property type="entry name" value="Ribosomal_uL16"/>
</dbReference>
<protein>
    <recommendedName>
        <fullName evidence="11">TPX2 C-terminal domain-containing protein</fullName>
    </recommendedName>
</protein>
<evidence type="ECO:0000256" key="10">
    <source>
        <dbReference type="SAM" id="MobiDB-lite"/>
    </source>
</evidence>
<dbReference type="GO" id="GO:0006412">
    <property type="term" value="P:translation"/>
    <property type="evidence" value="ECO:0007669"/>
    <property type="project" value="InterPro"/>
</dbReference>
<dbReference type="InterPro" id="IPR016180">
    <property type="entry name" value="Ribosomal_uL16_dom"/>
</dbReference>
<dbReference type="InterPro" id="IPR001197">
    <property type="entry name" value="Ribosomal_uL16_euk_arch"/>
</dbReference>
<evidence type="ECO:0000256" key="7">
    <source>
        <dbReference type="ARBA" id="ARBA00023212"/>
    </source>
</evidence>
<evidence type="ECO:0000256" key="9">
    <source>
        <dbReference type="ARBA" id="ARBA00026019"/>
    </source>
</evidence>
<dbReference type="Pfam" id="PF00252">
    <property type="entry name" value="Ribosomal_L16"/>
    <property type="match status" value="1"/>
</dbReference>
<evidence type="ECO:0000259" key="11">
    <source>
        <dbReference type="Pfam" id="PF06886"/>
    </source>
</evidence>
<sequence length="416" mass="45288">MDANTEVTDAIGAVVIDNGAKGKLTPSDSVEGHSEEHDVLADGVHSGKSEVINPSEEVEMEATSQSQDIKPRVPEVRFSRLHIASSGDFNQWLLLNLSDRALEAGIRVKLGKALPVLILRLARVSDPDLVDSSSSNGDAGASKKKAEKSSFCPVAKESPSLEDSKKRNLQAKSKETEEAELKMLRKSLNFKATPMPSFYKEPPPPKVELKKGQQEATARSRASHTQSPGTAVVSLTPRSGSMIGMKNRVDEFPFCVHLVSWEENVSSETLEAAHIACNKYMTKSAGKDAFLLMVRVHRFHALRINKMLSCARADRLQTGMRGALGKPQGTCARVDIGQVLLSVRCKESNANNAEEALRRAKFKFPGCQKIIQSRKCGFTKFTRAEHLKYKSEGRIALTPDGEKLLGGSSFGLCAAA</sequence>
<evidence type="ECO:0000313" key="13">
    <source>
        <dbReference type="Proteomes" id="UP000604825"/>
    </source>
</evidence>